<protein>
    <submittedName>
        <fullName evidence="2">HNH homing endonuclease</fullName>
    </submittedName>
</protein>
<dbReference type="InterPro" id="IPR003615">
    <property type="entry name" value="HNH_nuc"/>
</dbReference>
<dbReference type="Gene3D" id="3.90.75.20">
    <property type="match status" value="1"/>
</dbReference>
<dbReference type="EMBL" id="KP143763">
    <property type="protein sequence ID" value="AJA73555.1"/>
    <property type="molecule type" value="Genomic_DNA"/>
</dbReference>
<dbReference type="OrthoDB" id="21336at10239"/>
<dbReference type="KEGG" id="vg:26646629"/>
<keyword evidence="3" id="KW-1185">Reference proteome</keyword>
<dbReference type="GO" id="GO:0004519">
    <property type="term" value="F:endonuclease activity"/>
    <property type="evidence" value="ECO:0007669"/>
    <property type="project" value="UniProtKB-KW"/>
</dbReference>
<gene>
    <name evidence="2" type="ORF">CPT_Shivani108</name>
</gene>
<keyword evidence="2" id="KW-0255">Endonuclease</keyword>
<keyword evidence="2" id="KW-0378">Hydrolase</keyword>
<accession>A0A0A7TXG8</accession>
<dbReference type="Pfam" id="PF13392">
    <property type="entry name" value="HNH_3"/>
    <property type="match status" value="1"/>
</dbReference>
<evidence type="ECO:0000259" key="1">
    <source>
        <dbReference type="Pfam" id="PF13392"/>
    </source>
</evidence>
<sequence>MGEITQQYLKTLLRYEPDTGNFYWLPRENNPAFNAKHANKPAGYMHSSGYIYIKITLESGIQKSMGAHRWAFLYMEGEIPDKVDHKNRIKTDNTWNNLREVTSSQNSANSFIGNKLGIRNIEVTKNNTFKVTISKNSKVFRKTLKTLGEALWYRDKLLLALYGDFAALDALDIERVKPQNIVDNFTEELLDNV</sequence>
<reference evidence="3" key="1">
    <citation type="submission" date="2014-11" db="EMBL/GenBank/DDBJ databases">
        <title>Complete Genome of Salmonella enterica serovar Typhimurium Siphophage Shivani.</title>
        <authorList>
            <person name="Piya D."/>
            <person name="Xie Y."/>
            <person name="Hernandez A.C."/>
            <person name="Everett G.F.K."/>
        </authorList>
    </citation>
    <scope>NUCLEOTIDE SEQUENCE [LARGE SCALE GENOMIC DNA]</scope>
</reference>
<dbReference type="Proteomes" id="UP000031070">
    <property type="component" value="Segment"/>
</dbReference>
<dbReference type="SUPFAM" id="SSF54060">
    <property type="entry name" value="His-Me finger endonucleases"/>
    <property type="match status" value="1"/>
</dbReference>
<evidence type="ECO:0000313" key="2">
    <source>
        <dbReference type="EMBL" id="AJA73555.1"/>
    </source>
</evidence>
<evidence type="ECO:0000313" key="3">
    <source>
        <dbReference type="Proteomes" id="UP000031070"/>
    </source>
</evidence>
<keyword evidence="2" id="KW-0540">Nuclease</keyword>
<dbReference type="InterPro" id="IPR044925">
    <property type="entry name" value="His-Me_finger_sf"/>
</dbReference>
<feature type="domain" description="HNH nuclease" evidence="1">
    <location>
        <begin position="66"/>
        <end position="107"/>
    </location>
</feature>
<dbReference type="GeneID" id="26646629"/>
<organism evidence="2 3">
    <name type="scientific">Salmonella phage Shivani</name>
    <dbReference type="NCBI Taxonomy" id="1572715"/>
    <lineage>
        <taxon>Viruses</taxon>
        <taxon>Duplodnaviria</taxon>
        <taxon>Heunggongvirae</taxon>
        <taxon>Uroviricota</taxon>
        <taxon>Caudoviricetes</taxon>
        <taxon>Demerecviridae</taxon>
        <taxon>Markadamsvirinae</taxon>
        <taxon>Tequintavirus</taxon>
        <taxon>Tequintavirus shivani</taxon>
    </lineage>
</organism>
<proteinExistence type="predicted"/>
<dbReference type="RefSeq" id="YP_009194752.1">
    <property type="nucleotide sequence ID" value="NC_028754.1"/>
</dbReference>
<name>A0A0A7TXG8_9CAUD</name>